<dbReference type="InterPro" id="IPR036388">
    <property type="entry name" value="WH-like_DNA-bd_sf"/>
</dbReference>
<name>A0AAD9ILD0_PROWI</name>
<accession>A0AAD9ILD0</accession>
<sequence length="248" mass="26381">MAPRGHATIEERLNDAASCLLCLAEGSLERCPHGPSRPAEVRVLEMEAFGSVQDLIHASISARGGRSTLAQIYQLCHSRGRIAYKRSGGSRLITHNEHWKSQIRHALYTNPRFQRCADDQDAWELTPGRVCAPPSIVRVLVREDAPDVPDRKEGVGTSGSARLSDQAAAPATATATVFDERSLTSRAAGGAQLSTPLPVGDCRARAARGLDGDRGLLAAGDRGLLPAGAAGRCALGRGPARQPGRRVR</sequence>
<feature type="region of interest" description="Disordered" evidence="1">
    <location>
        <begin position="228"/>
        <end position="248"/>
    </location>
</feature>
<dbReference type="Gene3D" id="1.10.10.10">
    <property type="entry name" value="Winged helix-like DNA-binding domain superfamily/Winged helix DNA-binding domain"/>
    <property type="match status" value="1"/>
</dbReference>
<dbReference type="EMBL" id="JASFZW010000005">
    <property type="protein sequence ID" value="KAK2078102.1"/>
    <property type="molecule type" value="Genomic_DNA"/>
</dbReference>
<feature type="region of interest" description="Disordered" evidence="1">
    <location>
        <begin position="147"/>
        <end position="172"/>
    </location>
</feature>
<reference evidence="2" key="1">
    <citation type="submission" date="2021-01" db="EMBL/GenBank/DDBJ databases">
        <authorList>
            <person name="Eckstrom K.M.E."/>
        </authorList>
    </citation>
    <scope>NUCLEOTIDE SEQUENCE</scope>
    <source>
        <strain evidence="2">UVCC 0001</strain>
    </source>
</reference>
<protein>
    <submittedName>
        <fullName evidence="2">Uncharacterized protein</fullName>
    </submittedName>
</protein>
<dbReference type="AlphaFoldDB" id="A0AAD9ILD0"/>
<organism evidence="2 3">
    <name type="scientific">Prototheca wickerhamii</name>
    <dbReference type="NCBI Taxonomy" id="3111"/>
    <lineage>
        <taxon>Eukaryota</taxon>
        <taxon>Viridiplantae</taxon>
        <taxon>Chlorophyta</taxon>
        <taxon>core chlorophytes</taxon>
        <taxon>Trebouxiophyceae</taxon>
        <taxon>Chlorellales</taxon>
        <taxon>Chlorellaceae</taxon>
        <taxon>Prototheca</taxon>
    </lineage>
</organism>
<evidence type="ECO:0000256" key="1">
    <source>
        <dbReference type="SAM" id="MobiDB-lite"/>
    </source>
</evidence>
<gene>
    <name evidence="2" type="ORF">QBZ16_003970</name>
</gene>
<dbReference type="Proteomes" id="UP001255856">
    <property type="component" value="Unassembled WGS sequence"/>
</dbReference>
<comment type="caution">
    <text evidence="2">The sequence shown here is derived from an EMBL/GenBank/DDBJ whole genome shotgun (WGS) entry which is preliminary data.</text>
</comment>
<evidence type="ECO:0000313" key="2">
    <source>
        <dbReference type="EMBL" id="KAK2078102.1"/>
    </source>
</evidence>
<feature type="compositionally biased region" description="Low complexity" evidence="1">
    <location>
        <begin position="228"/>
        <end position="241"/>
    </location>
</feature>
<keyword evidence="3" id="KW-1185">Reference proteome</keyword>
<proteinExistence type="predicted"/>
<evidence type="ECO:0000313" key="3">
    <source>
        <dbReference type="Proteomes" id="UP001255856"/>
    </source>
</evidence>